<reference evidence="2" key="1">
    <citation type="journal article" date="2019" name="Int. J. Syst. Evol. Microbiol.">
        <title>The Global Catalogue of Microorganisms (GCM) 10K type strain sequencing project: providing services to taxonomists for standard genome sequencing and annotation.</title>
        <authorList>
            <consortium name="The Broad Institute Genomics Platform"/>
            <consortium name="The Broad Institute Genome Sequencing Center for Infectious Disease"/>
            <person name="Wu L."/>
            <person name="Ma J."/>
        </authorList>
    </citation>
    <scope>NUCLEOTIDE SEQUENCE [LARGE SCALE GENOMIC DNA]</scope>
    <source>
        <strain evidence="2">KCTC 52165</strain>
    </source>
</reference>
<name>A0ABV7K3T5_9HYPH</name>
<sequence>MKKKTYEKPVLQKREKLGAVTAAPAGSGVRET</sequence>
<evidence type="ECO:0000313" key="1">
    <source>
        <dbReference type="EMBL" id="MFC3204909.1"/>
    </source>
</evidence>
<comment type="caution">
    <text evidence="1">The sequence shown here is derived from an EMBL/GenBank/DDBJ whole genome shotgun (WGS) entry which is preliminary data.</text>
</comment>
<dbReference type="Proteomes" id="UP001595583">
    <property type="component" value="Unassembled WGS sequence"/>
</dbReference>
<proteinExistence type="predicted"/>
<organism evidence="1 2">
    <name type="scientific">Aquamicrobium soli</name>
    <dbReference type="NCBI Taxonomy" id="1811518"/>
    <lineage>
        <taxon>Bacteria</taxon>
        <taxon>Pseudomonadati</taxon>
        <taxon>Pseudomonadota</taxon>
        <taxon>Alphaproteobacteria</taxon>
        <taxon>Hyphomicrobiales</taxon>
        <taxon>Phyllobacteriaceae</taxon>
        <taxon>Aquamicrobium</taxon>
    </lineage>
</organism>
<keyword evidence="2" id="KW-1185">Reference proteome</keyword>
<evidence type="ECO:0000313" key="2">
    <source>
        <dbReference type="Proteomes" id="UP001595583"/>
    </source>
</evidence>
<gene>
    <name evidence="1" type="ORF">ACFOHJ_01680</name>
</gene>
<dbReference type="RefSeq" id="WP_378217818.1">
    <property type="nucleotide sequence ID" value="NZ_JBHRTK010000001.1"/>
</dbReference>
<accession>A0ABV7K3T5</accession>
<dbReference type="EMBL" id="JBHRTK010000001">
    <property type="protein sequence ID" value="MFC3204909.1"/>
    <property type="molecule type" value="Genomic_DNA"/>
</dbReference>
<protein>
    <submittedName>
        <fullName evidence="1">RiPP</fullName>
    </submittedName>
</protein>